<proteinExistence type="predicted"/>
<sequence length="311" mass="35610">MQKLDFVNGLLDIANELESKSLVEKFDSSFAKPGVAFDFGQLVPILFRSKSNYDRLKQNSRYSAMLMLLSADEIFSEKNLHLLTVHLRSQLAKDILIFPAVINLYNFHKSLLSTLQLSKEMLISDEILRESRGDINDGVIIFRIAIEGEGLEPEKYINILTALQELIAIVEKILSEEQNKTEVILFDSGSDTNLGVKTGIETAKSLFMIFKEIWDFIISNRHYRFEQNSKTLLNSLVIRTEIDKKIKEGVITEDEGKQYMHIIKTRADSLIGLKVLPKKIIDEKNVHENAKLLAEYENLRMIQGRDFIGEL</sequence>
<dbReference type="Proteomes" id="UP000266183">
    <property type="component" value="Chromosome"/>
</dbReference>
<dbReference type="KEGG" id="chk:D4L85_01490"/>
<organism evidence="1 2">
    <name type="scientific">Chryseolinea soli</name>
    <dbReference type="NCBI Taxonomy" id="2321403"/>
    <lineage>
        <taxon>Bacteria</taxon>
        <taxon>Pseudomonadati</taxon>
        <taxon>Bacteroidota</taxon>
        <taxon>Cytophagia</taxon>
        <taxon>Cytophagales</taxon>
        <taxon>Fulvivirgaceae</taxon>
        <taxon>Chryseolinea</taxon>
    </lineage>
</organism>
<gene>
    <name evidence="1" type="ORF">D4L85_01490</name>
</gene>
<dbReference type="AlphaFoldDB" id="A0A385SHE0"/>
<name>A0A385SHE0_9BACT</name>
<dbReference type="EMBL" id="CP032382">
    <property type="protein sequence ID" value="AYB29335.1"/>
    <property type="molecule type" value="Genomic_DNA"/>
</dbReference>
<dbReference type="RefSeq" id="WP_119752654.1">
    <property type="nucleotide sequence ID" value="NZ_CP032382.1"/>
</dbReference>
<accession>A0A385SHE0</accession>
<reference evidence="2" key="1">
    <citation type="submission" date="2018-09" db="EMBL/GenBank/DDBJ databases">
        <title>Chryseolinea sp. KIS68-18 isolated from soil.</title>
        <authorList>
            <person name="Weon H.-Y."/>
            <person name="Kwon S.-W."/>
            <person name="Lee S.A."/>
        </authorList>
    </citation>
    <scope>NUCLEOTIDE SEQUENCE [LARGE SCALE GENOMIC DNA]</scope>
    <source>
        <strain evidence="2">KIS68-18</strain>
    </source>
</reference>
<evidence type="ECO:0000313" key="2">
    <source>
        <dbReference type="Proteomes" id="UP000266183"/>
    </source>
</evidence>
<keyword evidence="2" id="KW-1185">Reference proteome</keyword>
<protein>
    <submittedName>
        <fullName evidence="1">Uncharacterized protein</fullName>
    </submittedName>
</protein>
<dbReference type="OrthoDB" id="1492214at2"/>
<evidence type="ECO:0000313" key="1">
    <source>
        <dbReference type="EMBL" id="AYB29335.1"/>
    </source>
</evidence>